<dbReference type="InterPro" id="IPR029787">
    <property type="entry name" value="Nucleotide_cyclase"/>
</dbReference>
<dbReference type="InterPro" id="IPR050697">
    <property type="entry name" value="Adenylyl/Guanylyl_Cyclase_3/4"/>
</dbReference>
<dbReference type="Pfam" id="PF07238">
    <property type="entry name" value="PilZ"/>
    <property type="match status" value="1"/>
</dbReference>
<evidence type="ECO:0000313" key="3">
    <source>
        <dbReference type="Proteomes" id="UP000094769"/>
    </source>
</evidence>
<dbReference type="AlphaFoldDB" id="A0A7Z0VL13"/>
<dbReference type="Proteomes" id="UP000094769">
    <property type="component" value="Unassembled WGS sequence"/>
</dbReference>
<dbReference type="EMBL" id="MARB01000012">
    <property type="protein sequence ID" value="ODJ87335.1"/>
    <property type="molecule type" value="Genomic_DNA"/>
</dbReference>
<feature type="domain" description="Guanylate cyclase" evidence="1">
    <location>
        <begin position="54"/>
        <end position="186"/>
    </location>
</feature>
<reference evidence="2 3" key="1">
    <citation type="submission" date="2016-06" db="EMBL/GenBank/DDBJ databases">
        <title>Genome sequence of endosymbiont of Candidatus Endolucinida thiodiazotropha.</title>
        <authorList>
            <person name="Poehlein A."/>
            <person name="Koenig S."/>
            <person name="Heiden S.E."/>
            <person name="Thuermer A."/>
            <person name="Voget S."/>
            <person name="Daniel R."/>
            <person name="Markert S."/>
            <person name="Gros O."/>
            <person name="Schweder T."/>
        </authorList>
    </citation>
    <scope>NUCLEOTIDE SEQUENCE [LARGE SCALE GENOMIC DNA]</scope>
    <source>
        <strain evidence="2 3">COS</strain>
    </source>
</reference>
<dbReference type="PANTHER" id="PTHR43081:SF1">
    <property type="entry name" value="ADENYLATE CYCLASE, TERMINAL-DIFFERENTIATION SPECIFIC"/>
    <property type="match status" value="1"/>
</dbReference>
<dbReference type="GO" id="GO:0004016">
    <property type="term" value="F:adenylate cyclase activity"/>
    <property type="evidence" value="ECO:0007669"/>
    <property type="project" value="UniProtKB-EC"/>
</dbReference>
<dbReference type="InterPro" id="IPR001054">
    <property type="entry name" value="A/G_cyclase"/>
</dbReference>
<evidence type="ECO:0000313" key="2">
    <source>
        <dbReference type="EMBL" id="ODJ87335.1"/>
    </source>
</evidence>
<dbReference type="Pfam" id="PF00211">
    <property type="entry name" value="Guanylate_cyc"/>
    <property type="match status" value="1"/>
</dbReference>
<dbReference type="InterPro" id="IPR009875">
    <property type="entry name" value="PilZ_domain"/>
</dbReference>
<keyword evidence="2" id="KW-0456">Lyase</keyword>
<dbReference type="RefSeq" id="WP_069124903.1">
    <property type="nucleotide sequence ID" value="NZ_MARB01000012.1"/>
</dbReference>
<evidence type="ECO:0000259" key="1">
    <source>
        <dbReference type="PROSITE" id="PS50125"/>
    </source>
</evidence>
<proteinExistence type="predicted"/>
<dbReference type="GO" id="GO:0035556">
    <property type="term" value="P:intracellular signal transduction"/>
    <property type="evidence" value="ECO:0007669"/>
    <property type="project" value="InterPro"/>
</dbReference>
<keyword evidence="3" id="KW-1185">Reference proteome</keyword>
<comment type="caution">
    <text evidence="2">The sequence shown here is derived from an EMBL/GenBank/DDBJ whole genome shotgun (WGS) entry which is preliminary data.</text>
</comment>
<organism evidence="2 3">
    <name type="scientific">Candidatus Thiodiazotropha endolucinida</name>
    <dbReference type="NCBI Taxonomy" id="1655433"/>
    <lineage>
        <taxon>Bacteria</taxon>
        <taxon>Pseudomonadati</taxon>
        <taxon>Pseudomonadota</taxon>
        <taxon>Gammaproteobacteria</taxon>
        <taxon>Chromatiales</taxon>
        <taxon>Sedimenticolaceae</taxon>
        <taxon>Candidatus Thiodiazotropha</taxon>
    </lineage>
</organism>
<dbReference type="SUPFAM" id="SSF141371">
    <property type="entry name" value="PilZ domain-like"/>
    <property type="match status" value="1"/>
</dbReference>
<dbReference type="SMART" id="SM00044">
    <property type="entry name" value="CYCc"/>
    <property type="match status" value="1"/>
</dbReference>
<sequence length="357" mass="40430">MKHAEEIERIIDTVGKTPDSQLSPTERIHLHQALMKSLDETPAGGNRPQYKQVTILLSDLRGFTAIAERYPPETVIKVLNLYFSRMCEIIFSFGGSIDKFMGDSIMALFGLNERKEDDLERAIACAVEMQRAMLEINSENNKHGYPRLFMGIGINTGEVVAGHLGSELHHEYTVIGDEVNLASRIEAYSLRGQILLSERVREMAQAYIETSPPNHVMVKGKQVPVSLYELLSTHRPRHMEVPRVESRRSPRIEVDFPIAFHTLQNKVVSDKSYSGRAVDLSYNGLQTNLPVELEILSDIQITLYTSLMSEQSSHIYAKILDCEKHDDNWLSRMEFTGIDDTGQAAIKNYIDQTIGRH</sequence>
<dbReference type="OrthoDB" id="9806704at2"/>
<dbReference type="EC" id="4.6.1.1" evidence="2"/>
<gene>
    <name evidence="2" type="primary">cyaB_1</name>
    <name evidence="2" type="ORF">CODIS_23100</name>
</gene>
<dbReference type="PANTHER" id="PTHR43081">
    <property type="entry name" value="ADENYLATE CYCLASE, TERMINAL-DIFFERENTIATION SPECIFIC-RELATED"/>
    <property type="match status" value="1"/>
</dbReference>
<dbReference type="PROSITE" id="PS50125">
    <property type="entry name" value="GUANYLATE_CYCLASE_2"/>
    <property type="match status" value="1"/>
</dbReference>
<accession>A0A7Z0VL13</accession>
<dbReference type="GO" id="GO:0035438">
    <property type="term" value="F:cyclic-di-GMP binding"/>
    <property type="evidence" value="ECO:0007669"/>
    <property type="project" value="InterPro"/>
</dbReference>
<protein>
    <submittedName>
        <fullName evidence="2">Adenylate cyclase 2</fullName>
        <ecNumber evidence="2">4.6.1.1</ecNumber>
    </submittedName>
</protein>
<dbReference type="GO" id="GO:0006171">
    <property type="term" value="P:cAMP biosynthetic process"/>
    <property type="evidence" value="ECO:0007669"/>
    <property type="project" value="TreeGrafter"/>
</dbReference>
<dbReference type="SUPFAM" id="SSF55073">
    <property type="entry name" value="Nucleotide cyclase"/>
    <property type="match status" value="1"/>
</dbReference>
<dbReference type="Gene3D" id="3.30.70.1230">
    <property type="entry name" value="Nucleotide cyclase"/>
    <property type="match status" value="1"/>
</dbReference>
<dbReference type="CDD" id="cd07302">
    <property type="entry name" value="CHD"/>
    <property type="match status" value="1"/>
</dbReference>
<dbReference type="Gene3D" id="2.40.10.220">
    <property type="entry name" value="predicted glycosyltransferase like domains"/>
    <property type="match status" value="1"/>
</dbReference>
<name>A0A7Z0VL13_9GAMM</name>